<evidence type="ECO:0000313" key="2">
    <source>
        <dbReference type="Proteomes" id="UP000017127"/>
    </source>
</evidence>
<comment type="caution">
    <text evidence="1">The sequence shown here is derived from an EMBL/GenBank/DDBJ whole genome shotgun (WGS) entry which is preliminary data.</text>
</comment>
<dbReference type="EMBL" id="AUZM01000024">
    <property type="protein sequence ID" value="ERT07250.1"/>
    <property type="molecule type" value="Genomic_DNA"/>
</dbReference>
<accession>U7QJG9</accession>
<protein>
    <submittedName>
        <fullName evidence="1">Uncharacterized protein</fullName>
    </submittedName>
</protein>
<sequence>MKSVSGTISTGMSHSLGGDIAYIGVSIAKLTELDLIYRYCDEI</sequence>
<reference evidence="1 2" key="1">
    <citation type="journal article" date="2013" name="Front. Microbiol.">
        <title>Comparative genomic analyses of the cyanobacterium, Lyngbya aestuarii BL J, a powerful hydrogen producer.</title>
        <authorList>
            <person name="Kothari A."/>
            <person name="Vaughn M."/>
            <person name="Garcia-Pichel F."/>
        </authorList>
    </citation>
    <scope>NUCLEOTIDE SEQUENCE [LARGE SCALE GENOMIC DNA]</scope>
    <source>
        <strain evidence="1 2">BL J</strain>
    </source>
</reference>
<evidence type="ECO:0000313" key="1">
    <source>
        <dbReference type="EMBL" id="ERT07250.1"/>
    </source>
</evidence>
<proteinExistence type="predicted"/>
<organism evidence="1 2">
    <name type="scientific">Lyngbya aestuarii BL J</name>
    <dbReference type="NCBI Taxonomy" id="1348334"/>
    <lineage>
        <taxon>Bacteria</taxon>
        <taxon>Bacillati</taxon>
        <taxon>Cyanobacteriota</taxon>
        <taxon>Cyanophyceae</taxon>
        <taxon>Oscillatoriophycideae</taxon>
        <taxon>Oscillatoriales</taxon>
        <taxon>Microcoleaceae</taxon>
        <taxon>Lyngbya</taxon>
    </lineage>
</organism>
<dbReference type="AlphaFoldDB" id="U7QJG9"/>
<gene>
    <name evidence="1" type="ORF">M595_2820</name>
</gene>
<name>U7QJG9_9CYAN</name>
<dbReference type="Proteomes" id="UP000017127">
    <property type="component" value="Unassembled WGS sequence"/>
</dbReference>
<keyword evidence="2" id="KW-1185">Reference proteome</keyword>